<keyword evidence="4" id="KW-1185">Reference proteome</keyword>
<reference evidence="3 4" key="1">
    <citation type="submission" date="2022-07" db="EMBL/GenBank/DDBJ databases">
        <title>Genomic and pangenome structural analysis of the polyextremophile Exiguobacterium.</title>
        <authorList>
            <person name="Shen L."/>
        </authorList>
    </citation>
    <scope>NUCLEOTIDE SEQUENCE [LARGE SCALE GENOMIC DNA]</scope>
    <source>
        <strain evidence="3 4">12_1</strain>
    </source>
</reference>
<proteinExistence type="predicted"/>
<evidence type="ECO:0008006" key="5">
    <source>
        <dbReference type="Google" id="ProtNLM"/>
    </source>
</evidence>
<feature type="region of interest" description="Disordered" evidence="1">
    <location>
        <begin position="1"/>
        <end position="29"/>
    </location>
</feature>
<accession>A0ABT2KXH6</accession>
<name>A0ABT2KXH6_9BACL</name>
<sequence>MQPPLQHDPHATQANNPNRQFDHESSNGPKINVVTGMLLGALVGGLLALLSSSNRENTKQSFSSAKASVGGLVETVKEDPAGKASQVIDQVKAASGIIQEVATDVQNVYEKVAGEADTVKQDVNKVVETAQEAKSDLQSIGEKVVEAKDTALGQGHESTDHKPQA</sequence>
<organism evidence="3 4">
    <name type="scientific">Exiguobacterium alkaliphilum</name>
    <dbReference type="NCBI Taxonomy" id="1428684"/>
    <lineage>
        <taxon>Bacteria</taxon>
        <taxon>Bacillati</taxon>
        <taxon>Bacillota</taxon>
        <taxon>Bacilli</taxon>
        <taxon>Bacillales</taxon>
        <taxon>Bacillales Family XII. Incertae Sedis</taxon>
        <taxon>Exiguobacterium</taxon>
    </lineage>
</organism>
<keyword evidence="2" id="KW-1133">Transmembrane helix</keyword>
<comment type="caution">
    <text evidence="3">The sequence shown here is derived from an EMBL/GenBank/DDBJ whole genome shotgun (WGS) entry which is preliminary data.</text>
</comment>
<protein>
    <recommendedName>
        <fullName evidence="5">General stress protein</fullName>
    </recommendedName>
</protein>
<feature type="transmembrane region" description="Helical" evidence="2">
    <location>
        <begin position="31"/>
        <end position="50"/>
    </location>
</feature>
<evidence type="ECO:0000313" key="4">
    <source>
        <dbReference type="Proteomes" id="UP001206821"/>
    </source>
</evidence>
<evidence type="ECO:0000313" key="3">
    <source>
        <dbReference type="EMBL" id="MCT4795118.1"/>
    </source>
</evidence>
<keyword evidence="2" id="KW-0812">Transmembrane</keyword>
<evidence type="ECO:0000256" key="2">
    <source>
        <dbReference type="SAM" id="Phobius"/>
    </source>
</evidence>
<keyword evidence="2" id="KW-0472">Membrane</keyword>
<dbReference type="EMBL" id="JANIEK010000018">
    <property type="protein sequence ID" value="MCT4795118.1"/>
    <property type="molecule type" value="Genomic_DNA"/>
</dbReference>
<gene>
    <name evidence="3" type="ORF">NQG31_06150</name>
</gene>
<evidence type="ECO:0000256" key="1">
    <source>
        <dbReference type="SAM" id="MobiDB-lite"/>
    </source>
</evidence>
<dbReference type="RefSeq" id="WP_034814685.1">
    <property type="nucleotide sequence ID" value="NZ_JANIEK010000018.1"/>
</dbReference>
<feature type="region of interest" description="Disordered" evidence="1">
    <location>
        <begin position="146"/>
        <end position="165"/>
    </location>
</feature>
<dbReference type="Proteomes" id="UP001206821">
    <property type="component" value="Unassembled WGS sequence"/>
</dbReference>